<dbReference type="PROSITE" id="PS50297">
    <property type="entry name" value="ANK_REP_REGION"/>
    <property type="match status" value="1"/>
</dbReference>
<feature type="repeat" description="ANK" evidence="1">
    <location>
        <begin position="23"/>
        <end position="52"/>
    </location>
</feature>
<accession>A0AAD9ULZ8</accession>
<keyword evidence="3" id="KW-1185">Reference proteome</keyword>
<evidence type="ECO:0000313" key="2">
    <source>
        <dbReference type="EMBL" id="KAK2194187.1"/>
    </source>
</evidence>
<protein>
    <submittedName>
        <fullName evidence="2">Uncharacterized protein</fullName>
    </submittedName>
</protein>
<organism evidence="2 3">
    <name type="scientific">Ridgeia piscesae</name>
    <name type="common">Tubeworm</name>
    <dbReference type="NCBI Taxonomy" id="27915"/>
    <lineage>
        <taxon>Eukaryota</taxon>
        <taxon>Metazoa</taxon>
        <taxon>Spiralia</taxon>
        <taxon>Lophotrochozoa</taxon>
        <taxon>Annelida</taxon>
        <taxon>Polychaeta</taxon>
        <taxon>Sedentaria</taxon>
        <taxon>Canalipalpata</taxon>
        <taxon>Sabellida</taxon>
        <taxon>Siboglinidae</taxon>
        <taxon>Ridgeia</taxon>
    </lineage>
</organism>
<dbReference type="SUPFAM" id="SSF48403">
    <property type="entry name" value="Ankyrin repeat"/>
    <property type="match status" value="1"/>
</dbReference>
<name>A0AAD9ULZ8_RIDPI</name>
<dbReference type="InterPro" id="IPR002110">
    <property type="entry name" value="Ankyrin_rpt"/>
</dbReference>
<dbReference type="PROSITE" id="PS50088">
    <property type="entry name" value="ANK_REPEAT"/>
    <property type="match status" value="1"/>
</dbReference>
<comment type="caution">
    <text evidence="2">The sequence shown here is derived from an EMBL/GenBank/DDBJ whole genome shotgun (WGS) entry which is preliminary data.</text>
</comment>
<proteinExistence type="predicted"/>
<keyword evidence="1" id="KW-0040">ANK repeat</keyword>
<evidence type="ECO:0000313" key="3">
    <source>
        <dbReference type="Proteomes" id="UP001209878"/>
    </source>
</evidence>
<evidence type="ECO:0000256" key="1">
    <source>
        <dbReference type="PROSITE-ProRule" id="PRU00023"/>
    </source>
</evidence>
<dbReference type="EMBL" id="JAODUO010000002">
    <property type="protein sequence ID" value="KAK2194187.1"/>
    <property type="molecule type" value="Genomic_DNA"/>
</dbReference>
<reference evidence="2" key="1">
    <citation type="journal article" date="2023" name="Mol. Biol. Evol.">
        <title>Third-Generation Sequencing Reveals the Adaptive Role of the Epigenome in Three Deep-Sea Polychaetes.</title>
        <authorList>
            <person name="Perez M."/>
            <person name="Aroh O."/>
            <person name="Sun Y."/>
            <person name="Lan Y."/>
            <person name="Juniper S.K."/>
            <person name="Young C.R."/>
            <person name="Angers B."/>
            <person name="Qian P.Y."/>
        </authorList>
    </citation>
    <scope>NUCLEOTIDE SEQUENCE</scope>
    <source>
        <strain evidence="2">R07B-5</strain>
    </source>
</reference>
<sequence>MVKLMFELQPDNRETSLTARDVQGMTPLHMATLYDHVDIVNYLLDQVGSTTC</sequence>
<dbReference type="Pfam" id="PF00023">
    <property type="entry name" value="Ank"/>
    <property type="match status" value="1"/>
</dbReference>
<dbReference type="Proteomes" id="UP001209878">
    <property type="component" value="Unassembled WGS sequence"/>
</dbReference>
<gene>
    <name evidence="2" type="ORF">NP493_2g21002</name>
</gene>
<dbReference type="Gene3D" id="1.25.40.20">
    <property type="entry name" value="Ankyrin repeat-containing domain"/>
    <property type="match status" value="1"/>
</dbReference>
<dbReference type="SMART" id="SM00248">
    <property type="entry name" value="ANK"/>
    <property type="match status" value="1"/>
</dbReference>
<dbReference type="InterPro" id="IPR036770">
    <property type="entry name" value="Ankyrin_rpt-contain_sf"/>
</dbReference>
<dbReference type="AlphaFoldDB" id="A0AAD9ULZ8"/>